<evidence type="ECO:0000256" key="1">
    <source>
        <dbReference type="ARBA" id="ARBA00005417"/>
    </source>
</evidence>
<dbReference type="SMART" id="SM00382">
    <property type="entry name" value="AAA"/>
    <property type="match status" value="1"/>
</dbReference>
<proteinExistence type="inferred from homology"/>
<dbReference type="OrthoDB" id="9804819at2"/>
<dbReference type="SUPFAM" id="SSF52540">
    <property type="entry name" value="P-loop containing nucleoside triphosphate hydrolases"/>
    <property type="match status" value="1"/>
</dbReference>
<dbReference type="InterPro" id="IPR003439">
    <property type="entry name" value="ABC_transporter-like_ATP-bd"/>
</dbReference>
<dbReference type="EMBL" id="NOII01000001">
    <property type="protein sequence ID" value="OYD59486.1"/>
    <property type="molecule type" value="Genomic_DNA"/>
</dbReference>
<gene>
    <name evidence="6" type="ORF">CGZ90_06240</name>
</gene>
<evidence type="ECO:0000313" key="6">
    <source>
        <dbReference type="EMBL" id="OYD59486.1"/>
    </source>
</evidence>
<dbReference type="RefSeq" id="WP_094251447.1">
    <property type="nucleotide sequence ID" value="NZ_JBHLXL010000001.1"/>
</dbReference>
<comment type="similarity">
    <text evidence="1">Belongs to the ABC transporter superfamily.</text>
</comment>
<dbReference type="Pfam" id="PF00005">
    <property type="entry name" value="ABC_tran"/>
    <property type="match status" value="1"/>
</dbReference>
<dbReference type="AlphaFoldDB" id="A0A235FDQ2"/>
<keyword evidence="7" id="KW-1185">Reference proteome</keyword>
<protein>
    <submittedName>
        <fullName evidence="6">ABC transporter</fullName>
    </submittedName>
</protein>
<dbReference type="PROSITE" id="PS00211">
    <property type="entry name" value="ABC_TRANSPORTER_1"/>
    <property type="match status" value="1"/>
</dbReference>
<dbReference type="GO" id="GO:0016887">
    <property type="term" value="F:ATP hydrolysis activity"/>
    <property type="evidence" value="ECO:0007669"/>
    <property type="project" value="InterPro"/>
</dbReference>
<dbReference type="InterPro" id="IPR003593">
    <property type="entry name" value="AAA+_ATPase"/>
</dbReference>
<evidence type="ECO:0000259" key="5">
    <source>
        <dbReference type="PROSITE" id="PS50893"/>
    </source>
</evidence>
<keyword evidence="2" id="KW-0813">Transport</keyword>
<dbReference type="Gene3D" id="3.40.50.300">
    <property type="entry name" value="P-loop containing nucleotide triphosphate hydrolases"/>
    <property type="match status" value="1"/>
</dbReference>
<dbReference type="PROSITE" id="PS50893">
    <property type="entry name" value="ABC_TRANSPORTER_2"/>
    <property type="match status" value="1"/>
</dbReference>
<keyword evidence="3" id="KW-0547">Nucleotide-binding</keyword>
<feature type="domain" description="ABC transporter" evidence="5">
    <location>
        <begin position="2"/>
        <end position="247"/>
    </location>
</feature>
<dbReference type="GO" id="GO:0005524">
    <property type="term" value="F:ATP binding"/>
    <property type="evidence" value="ECO:0007669"/>
    <property type="project" value="UniProtKB-KW"/>
</dbReference>
<evidence type="ECO:0000256" key="4">
    <source>
        <dbReference type="ARBA" id="ARBA00022840"/>
    </source>
</evidence>
<evidence type="ECO:0000313" key="7">
    <source>
        <dbReference type="Proteomes" id="UP000215059"/>
    </source>
</evidence>
<dbReference type="PANTHER" id="PTHR42711:SF5">
    <property type="entry name" value="ABC TRANSPORTER ATP-BINDING PROTEIN NATA"/>
    <property type="match status" value="1"/>
</dbReference>
<sequence>MIEAINVSKHYTLKEKKRWFRSEKKTIEAVKELNLSINKGEIIGLLGLNGAGKTTTIKMLSTLLKPSSGTITVDGVDIETNPMEVKRKVNMIAGGERMLYWRLTGYENLIYFGKLYGLAGDVLRNRCQSLLENMGLGEAAHIPVERYSKGMKQRLQIARGLINDPTYLFLDEPTLGLDAPVAKHLRKSVKELAHQQGKGILLTSHYLEEVEELCDKVYIIDKGIMVLEDTPKNIIETFVKEFRVTVEVQNASTEQIHSVQRRIHEKGASFVSTEAAGGFVFEVISPFDATPLAASVCFELGLDIQRLETKKPKLEDAIIQMSEGLSA</sequence>
<reference evidence="6 7" key="1">
    <citation type="submission" date="2017-07" db="EMBL/GenBank/DDBJ databases">
        <title>Fictibacillus sp. nov. GDSW-R2A3 Genome sequencing and assembly.</title>
        <authorList>
            <person name="Mayilraj S."/>
        </authorList>
    </citation>
    <scope>NUCLEOTIDE SEQUENCE [LARGE SCALE GENOMIC DNA]</scope>
    <source>
        <strain evidence="6 7">GDSW-R2A3</strain>
    </source>
</reference>
<evidence type="ECO:0000256" key="2">
    <source>
        <dbReference type="ARBA" id="ARBA00022448"/>
    </source>
</evidence>
<accession>A0A235FDQ2</accession>
<comment type="caution">
    <text evidence="6">The sequence shown here is derived from an EMBL/GenBank/DDBJ whole genome shotgun (WGS) entry which is preliminary data.</text>
</comment>
<name>A0A235FDQ2_9BACL</name>
<dbReference type="PANTHER" id="PTHR42711">
    <property type="entry name" value="ABC TRANSPORTER ATP-BINDING PROTEIN"/>
    <property type="match status" value="1"/>
</dbReference>
<dbReference type="InterPro" id="IPR027417">
    <property type="entry name" value="P-loop_NTPase"/>
</dbReference>
<keyword evidence="4" id="KW-0067">ATP-binding</keyword>
<dbReference type="InterPro" id="IPR050763">
    <property type="entry name" value="ABC_transporter_ATP-binding"/>
</dbReference>
<organism evidence="6 7">
    <name type="scientific">Fictibacillus aquaticus</name>
    <dbReference type="NCBI Taxonomy" id="2021314"/>
    <lineage>
        <taxon>Bacteria</taxon>
        <taxon>Bacillati</taxon>
        <taxon>Bacillota</taxon>
        <taxon>Bacilli</taxon>
        <taxon>Bacillales</taxon>
        <taxon>Fictibacillaceae</taxon>
        <taxon>Fictibacillus</taxon>
    </lineage>
</organism>
<dbReference type="Proteomes" id="UP000215059">
    <property type="component" value="Unassembled WGS sequence"/>
</dbReference>
<dbReference type="InterPro" id="IPR017871">
    <property type="entry name" value="ABC_transporter-like_CS"/>
</dbReference>
<evidence type="ECO:0000256" key="3">
    <source>
        <dbReference type="ARBA" id="ARBA00022741"/>
    </source>
</evidence>